<name>A0A836LDM1_9TRYP</name>
<proteinExistence type="predicted"/>
<comment type="caution">
    <text evidence="1">The sequence shown here is derived from an EMBL/GenBank/DDBJ whole genome shotgun (WGS) entry which is preliminary data.</text>
</comment>
<protein>
    <submittedName>
        <fullName evidence="1">Uncharacterized protein</fullName>
    </submittedName>
</protein>
<dbReference type="Proteomes" id="UP000674318">
    <property type="component" value="Unassembled WGS sequence"/>
</dbReference>
<dbReference type="RefSeq" id="XP_067756973.1">
    <property type="nucleotide sequence ID" value="XM_067900773.1"/>
</dbReference>
<dbReference type="OrthoDB" id="273381at2759"/>
<dbReference type="GeneID" id="94290850"/>
<evidence type="ECO:0000313" key="1">
    <source>
        <dbReference type="EMBL" id="KAG5504350.1"/>
    </source>
</evidence>
<accession>A0A836LDM1</accession>
<organism evidence="1 2">
    <name type="scientific">Porcisia hertigi</name>
    <dbReference type="NCBI Taxonomy" id="2761500"/>
    <lineage>
        <taxon>Eukaryota</taxon>
        <taxon>Discoba</taxon>
        <taxon>Euglenozoa</taxon>
        <taxon>Kinetoplastea</taxon>
        <taxon>Metakinetoplastina</taxon>
        <taxon>Trypanosomatida</taxon>
        <taxon>Trypanosomatidae</taxon>
        <taxon>Leishmaniinae</taxon>
        <taxon>Porcisia</taxon>
    </lineage>
</organism>
<evidence type="ECO:0000313" key="2">
    <source>
        <dbReference type="Proteomes" id="UP000674318"/>
    </source>
</evidence>
<dbReference type="AlphaFoldDB" id="A0A836LDM1"/>
<keyword evidence="2" id="KW-1185">Reference proteome</keyword>
<dbReference type="KEGG" id="phet:94290850"/>
<sequence length="371" mass="39342">MSCIPSHHTADEVDLLLHELQLRMTRAVESSPRLSTSHNEPHVLYAILADFFESKIALAQRSKKVALSAGDVMRVWAFCLAELASWSSADDTYTPNVAATSPSEPCHDKGPDKTLQSFVHSAPSLPLKTLQRGAPAVEVTSDLRYSPAAVLSSSLFTSSSEARTTSVFSIIQSSFAALMDLAYVVDQRLQRSSSSGAISVVSLAAVAASLVPTLDRVQAVRLTARIADDVLNGRTTLSDGSVAPPHSRSAVATLLAGVWYTWGVLDTAHTTALHSLGERLLHPSSTPACGDITLALPPPSFTAWLQGALRENNGALHQRLCVEAGKVSPPAKTGTEAVDAGAPAPMVEEHDTMTAAEDVAAKSEFWVRLAS</sequence>
<gene>
    <name evidence="1" type="ORF">JKF63_04799</name>
</gene>
<dbReference type="EMBL" id="JAFJZO010000023">
    <property type="protein sequence ID" value="KAG5504350.1"/>
    <property type="molecule type" value="Genomic_DNA"/>
</dbReference>
<reference evidence="1 2" key="1">
    <citation type="submission" date="2021-02" db="EMBL/GenBank/DDBJ databases">
        <title>Porcisia hertigi Genome sequencing and assembly.</title>
        <authorList>
            <person name="Almutairi H."/>
            <person name="Gatherer D."/>
        </authorList>
    </citation>
    <scope>NUCLEOTIDE SEQUENCE [LARGE SCALE GENOMIC DNA]</scope>
    <source>
        <strain evidence="1 2">C119</strain>
    </source>
</reference>